<feature type="transmembrane region" description="Helical" evidence="1">
    <location>
        <begin position="159"/>
        <end position="178"/>
    </location>
</feature>
<sequence length="212" mass="22761">MTMMLGVSSKGKLWTRPWRWAKTLFFLLTMVASLLVVCAPPLLIVVLDLLVPTALLSTSSDPLFAAAPLAAQLKDFNFRTSLVDVPIISAARSLLILCVYVVCGGRGLYLGVATLCGFGSMGYVLAKGIGMYRAAASVQGGGSHVRVVEGMDGAAMEGLFFSSVALAMAHIVVAYRTLSRERRKLLVYRIDIEAVATGKNDFPSYHKIALSK</sequence>
<dbReference type="RefSeq" id="XP_010919090.1">
    <property type="nucleotide sequence ID" value="XM_010920788.3"/>
</dbReference>
<dbReference type="PANTHER" id="PTHR34953:SF1">
    <property type="entry name" value="ALPHA_BETA HYDROLASE RELATED PROTEIN"/>
    <property type="match status" value="1"/>
</dbReference>
<gene>
    <name evidence="3" type="primary">LOC105043296</name>
</gene>
<keyword evidence="1" id="KW-0812">Transmembrane</keyword>
<feature type="transmembrane region" description="Helical" evidence="1">
    <location>
        <begin position="85"/>
        <end position="103"/>
    </location>
</feature>
<keyword evidence="1" id="KW-1133">Transmembrane helix</keyword>
<dbReference type="Proteomes" id="UP000504607">
    <property type="component" value="Chromosome 4"/>
</dbReference>
<dbReference type="GeneID" id="105043296"/>
<dbReference type="PANTHER" id="PTHR34953">
    <property type="entry name" value="ALPHA/BETA HYDROLASE RELATED PROTEIN"/>
    <property type="match status" value="1"/>
</dbReference>
<evidence type="ECO:0000313" key="3">
    <source>
        <dbReference type="RefSeq" id="XP_010919090.1"/>
    </source>
</evidence>
<dbReference type="OrthoDB" id="1914191at2759"/>
<proteinExistence type="predicted"/>
<accession>A0A6I9R1W5</accession>
<keyword evidence="1" id="KW-0472">Membrane</keyword>
<dbReference type="KEGG" id="egu:105043296"/>
<dbReference type="FunCoup" id="A0A6I9R1W5">
    <property type="interactions" value="1185"/>
</dbReference>
<organism evidence="2 3">
    <name type="scientific">Elaeis guineensis var. tenera</name>
    <name type="common">Oil palm</name>
    <dbReference type="NCBI Taxonomy" id="51953"/>
    <lineage>
        <taxon>Eukaryota</taxon>
        <taxon>Viridiplantae</taxon>
        <taxon>Streptophyta</taxon>
        <taxon>Embryophyta</taxon>
        <taxon>Tracheophyta</taxon>
        <taxon>Spermatophyta</taxon>
        <taxon>Magnoliopsida</taxon>
        <taxon>Liliopsida</taxon>
        <taxon>Arecaceae</taxon>
        <taxon>Arecoideae</taxon>
        <taxon>Cocoseae</taxon>
        <taxon>Elaeidinae</taxon>
        <taxon>Elaeis</taxon>
    </lineage>
</organism>
<name>A0A6I9R1W5_ELAGV</name>
<dbReference type="AlphaFoldDB" id="A0A6I9R1W5"/>
<evidence type="ECO:0000313" key="2">
    <source>
        <dbReference type="Proteomes" id="UP000504607"/>
    </source>
</evidence>
<protein>
    <submittedName>
        <fullName evidence="3">Uncharacterized protein LOC105043296</fullName>
    </submittedName>
</protein>
<dbReference type="InParanoid" id="A0A6I9R1W5"/>
<reference evidence="3" key="1">
    <citation type="submission" date="2025-08" db="UniProtKB">
        <authorList>
            <consortium name="RefSeq"/>
        </authorList>
    </citation>
    <scope>IDENTIFICATION</scope>
</reference>
<evidence type="ECO:0000256" key="1">
    <source>
        <dbReference type="SAM" id="Phobius"/>
    </source>
</evidence>
<keyword evidence="2" id="KW-1185">Reference proteome</keyword>
<feature type="transmembrane region" description="Helical" evidence="1">
    <location>
        <begin position="108"/>
        <end position="126"/>
    </location>
</feature>